<sequence>MICETAARFCRSVH</sequence>
<organism evidence="1">
    <name type="scientific">Arundo donax</name>
    <name type="common">Giant reed</name>
    <name type="synonym">Donax arundinaceus</name>
    <dbReference type="NCBI Taxonomy" id="35708"/>
    <lineage>
        <taxon>Eukaryota</taxon>
        <taxon>Viridiplantae</taxon>
        <taxon>Streptophyta</taxon>
        <taxon>Embryophyta</taxon>
        <taxon>Tracheophyta</taxon>
        <taxon>Spermatophyta</taxon>
        <taxon>Magnoliopsida</taxon>
        <taxon>Liliopsida</taxon>
        <taxon>Poales</taxon>
        <taxon>Poaceae</taxon>
        <taxon>PACMAD clade</taxon>
        <taxon>Arundinoideae</taxon>
        <taxon>Arundineae</taxon>
        <taxon>Arundo</taxon>
    </lineage>
</organism>
<name>A0A0A8ZU25_ARUDO</name>
<reference evidence="1" key="2">
    <citation type="journal article" date="2015" name="Data Brief">
        <title>Shoot transcriptome of the giant reed, Arundo donax.</title>
        <authorList>
            <person name="Barrero R.A."/>
            <person name="Guerrero F.D."/>
            <person name="Moolhuijzen P."/>
            <person name="Goolsby J.A."/>
            <person name="Tidwell J."/>
            <person name="Bellgard S.E."/>
            <person name="Bellgard M.I."/>
        </authorList>
    </citation>
    <scope>NUCLEOTIDE SEQUENCE</scope>
    <source>
        <tissue evidence="1">Shoot tissue taken approximately 20 cm above the soil surface</tissue>
    </source>
</reference>
<reference evidence="1" key="1">
    <citation type="submission" date="2014-09" db="EMBL/GenBank/DDBJ databases">
        <authorList>
            <person name="Magalhaes I.L.F."/>
            <person name="Oliveira U."/>
            <person name="Santos F.R."/>
            <person name="Vidigal T.H.D.A."/>
            <person name="Brescovit A.D."/>
            <person name="Santos A.J."/>
        </authorList>
    </citation>
    <scope>NUCLEOTIDE SEQUENCE</scope>
    <source>
        <tissue evidence="1">Shoot tissue taken approximately 20 cm above the soil surface</tissue>
    </source>
</reference>
<proteinExistence type="predicted"/>
<protein>
    <submittedName>
        <fullName evidence="1">Uncharacterized protein</fullName>
    </submittedName>
</protein>
<dbReference type="EMBL" id="GBRH01259558">
    <property type="protein sequence ID" value="JAD38337.1"/>
    <property type="molecule type" value="Transcribed_RNA"/>
</dbReference>
<accession>A0A0A8ZU25</accession>
<evidence type="ECO:0000313" key="1">
    <source>
        <dbReference type="EMBL" id="JAD38337.1"/>
    </source>
</evidence>